<organism evidence="8 9">
    <name type="scientific">Uliginosibacterium aquaticum</name>
    <dbReference type="NCBI Taxonomy" id="2731212"/>
    <lineage>
        <taxon>Bacteria</taxon>
        <taxon>Pseudomonadati</taxon>
        <taxon>Pseudomonadota</taxon>
        <taxon>Betaproteobacteria</taxon>
        <taxon>Rhodocyclales</taxon>
        <taxon>Zoogloeaceae</taxon>
        <taxon>Uliginosibacterium</taxon>
    </lineage>
</organism>
<dbReference type="RefSeq" id="WP_170023038.1">
    <property type="nucleotide sequence ID" value="NZ_JABCSC020000005.1"/>
</dbReference>
<dbReference type="Pfam" id="PF01891">
    <property type="entry name" value="CbiM"/>
    <property type="match status" value="1"/>
</dbReference>
<dbReference type="Proteomes" id="UP000778523">
    <property type="component" value="Unassembled WGS sequence"/>
</dbReference>
<evidence type="ECO:0000313" key="8">
    <source>
        <dbReference type="EMBL" id="NSL56732.1"/>
    </source>
</evidence>
<keyword evidence="9" id="KW-1185">Reference proteome</keyword>
<comment type="caution">
    <text evidence="8">The sequence shown here is derived from an EMBL/GenBank/DDBJ whole genome shotgun (WGS) entry which is preliminary data.</text>
</comment>
<keyword evidence="5 7" id="KW-1133">Transmembrane helix</keyword>
<keyword evidence="3" id="KW-1003">Cell membrane</keyword>
<reference evidence="8 9" key="1">
    <citation type="submission" date="2020-06" db="EMBL/GenBank/DDBJ databases">
        <title>Draft genome of Uliginosibacterium sp. IMCC34675.</title>
        <authorList>
            <person name="Song J."/>
        </authorList>
    </citation>
    <scope>NUCLEOTIDE SEQUENCE [LARGE SCALE GENOMIC DNA]</scope>
    <source>
        <strain evidence="8 9">IMCC34675</strain>
    </source>
</reference>
<feature type="transmembrane region" description="Helical" evidence="7">
    <location>
        <begin position="143"/>
        <end position="163"/>
    </location>
</feature>
<evidence type="ECO:0000256" key="3">
    <source>
        <dbReference type="ARBA" id="ARBA00022475"/>
    </source>
</evidence>
<keyword evidence="4 7" id="KW-0812">Transmembrane</keyword>
<comment type="subcellular location">
    <subcellularLocation>
        <location evidence="1">Cell membrane</location>
        <topology evidence="1">Multi-pass membrane protein</topology>
    </subcellularLocation>
</comment>
<name>A0ABX2IJS7_9RHOO</name>
<feature type="transmembrane region" description="Helical" evidence="7">
    <location>
        <begin position="7"/>
        <end position="25"/>
    </location>
</feature>
<dbReference type="InterPro" id="IPR002751">
    <property type="entry name" value="CbiM/NikMN"/>
</dbReference>
<feature type="transmembrane region" description="Helical" evidence="7">
    <location>
        <begin position="72"/>
        <end position="95"/>
    </location>
</feature>
<feature type="transmembrane region" description="Helical" evidence="7">
    <location>
        <begin position="101"/>
        <end position="122"/>
    </location>
</feature>
<keyword evidence="6 7" id="KW-0472">Membrane</keyword>
<evidence type="ECO:0000256" key="5">
    <source>
        <dbReference type="ARBA" id="ARBA00022989"/>
    </source>
</evidence>
<keyword evidence="2" id="KW-0813">Transport</keyword>
<dbReference type="EMBL" id="JABCSC020000005">
    <property type="protein sequence ID" value="NSL56732.1"/>
    <property type="molecule type" value="Genomic_DNA"/>
</dbReference>
<proteinExistence type="predicted"/>
<feature type="transmembrane region" description="Helical" evidence="7">
    <location>
        <begin position="37"/>
        <end position="60"/>
    </location>
</feature>
<evidence type="ECO:0000256" key="7">
    <source>
        <dbReference type="SAM" id="Phobius"/>
    </source>
</evidence>
<feature type="transmembrane region" description="Helical" evidence="7">
    <location>
        <begin position="169"/>
        <end position="191"/>
    </location>
</feature>
<gene>
    <name evidence="8" type="ORF">HJ583_016995</name>
</gene>
<evidence type="ECO:0000256" key="1">
    <source>
        <dbReference type="ARBA" id="ARBA00004651"/>
    </source>
</evidence>
<sequence>MHIEPGQLAASTILGANVVASALLVSQLPGLLRRPALWLRTLLAAGFFSLFMQMYHLPVGPSELHFVGAMPIYLLFGFLPTLFGFALGLLAQGLIFEPQDLLHLGVNALSLMLPLLAVHFSIGRRLTEAARNGEIASLLKLDGFYYSGITLMVGFWLSQGLVVTPLVEWAHFAASYVTLVLLEPVFTWGIVSLLSRGVGQAAAPAWARLCLDEKLVQRSAA</sequence>
<evidence type="ECO:0000256" key="6">
    <source>
        <dbReference type="ARBA" id="ARBA00023136"/>
    </source>
</evidence>
<evidence type="ECO:0000256" key="2">
    <source>
        <dbReference type="ARBA" id="ARBA00022448"/>
    </source>
</evidence>
<evidence type="ECO:0000256" key="4">
    <source>
        <dbReference type="ARBA" id="ARBA00022692"/>
    </source>
</evidence>
<accession>A0ABX2IJS7</accession>
<dbReference type="Gene3D" id="1.10.1760.20">
    <property type="match status" value="1"/>
</dbReference>
<evidence type="ECO:0000313" key="9">
    <source>
        <dbReference type="Proteomes" id="UP000778523"/>
    </source>
</evidence>
<protein>
    <submittedName>
        <fullName evidence="8">Energy-coupling factor ABC transporter permease</fullName>
    </submittedName>
</protein>